<name>A0ABU1S7P3_9MICO</name>
<evidence type="ECO:0000313" key="2">
    <source>
        <dbReference type="EMBL" id="MDR6865611.1"/>
    </source>
</evidence>
<comment type="caution">
    <text evidence="2">The sequence shown here is derived from an EMBL/GenBank/DDBJ whole genome shotgun (WGS) entry which is preliminary data.</text>
</comment>
<keyword evidence="3" id="KW-1185">Reference proteome</keyword>
<feature type="region of interest" description="Disordered" evidence="1">
    <location>
        <begin position="16"/>
        <end position="46"/>
    </location>
</feature>
<gene>
    <name evidence="2" type="ORF">J2Y69_000193</name>
</gene>
<sequence length="46" mass="5026">MSEPIPIATMAAGVPVTPRAHNSMHTDRCTTSSRVHNHLRDPVVHP</sequence>
<accession>A0ABU1S7P3</accession>
<reference evidence="2 3" key="1">
    <citation type="submission" date="2023-07" db="EMBL/GenBank/DDBJ databases">
        <title>Sorghum-associated microbial communities from plants grown in Nebraska, USA.</title>
        <authorList>
            <person name="Schachtman D."/>
        </authorList>
    </citation>
    <scope>NUCLEOTIDE SEQUENCE [LARGE SCALE GENOMIC DNA]</scope>
    <source>
        <strain evidence="2 3">2980</strain>
    </source>
</reference>
<organism evidence="2 3">
    <name type="scientific">Microbacterium resistens</name>
    <dbReference type="NCBI Taxonomy" id="156977"/>
    <lineage>
        <taxon>Bacteria</taxon>
        <taxon>Bacillati</taxon>
        <taxon>Actinomycetota</taxon>
        <taxon>Actinomycetes</taxon>
        <taxon>Micrococcales</taxon>
        <taxon>Microbacteriaceae</taxon>
        <taxon>Microbacterium</taxon>
    </lineage>
</organism>
<proteinExistence type="predicted"/>
<evidence type="ECO:0000256" key="1">
    <source>
        <dbReference type="SAM" id="MobiDB-lite"/>
    </source>
</evidence>
<dbReference type="Proteomes" id="UP001259347">
    <property type="component" value="Unassembled WGS sequence"/>
</dbReference>
<dbReference type="EMBL" id="JAVDUM010000001">
    <property type="protein sequence ID" value="MDR6865611.1"/>
    <property type="molecule type" value="Genomic_DNA"/>
</dbReference>
<evidence type="ECO:0000313" key="3">
    <source>
        <dbReference type="Proteomes" id="UP001259347"/>
    </source>
</evidence>
<protein>
    <submittedName>
        <fullName evidence="2">Uncharacterized protein</fullName>
    </submittedName>
</protein>